<dbReference type="InterPro" id="IPR058709">
    <property type="entry name" value="BSH_RND-rel"/>
</dbReference>
<evidence type="ECO:0000256" key="1">
    <source>
        <dbReference type="SAM" id="Coils"/>
    </source>
</evidence>
<evidence type="ECO:0000256" key="2">
    <source>
        <dbReference type="SAM" id="Phobius"/>
    </source>
</evidence>
<dbReference type="Proteomes" id="UP000824258">
    <property type="component" value="Unassembled WGS sequence"/>
</dbReference>
<protein>
    <recommendedName>
        <fullName evidence="3">RND related barrel-sandwich hybrid domain-containing protein</fullName>
    </recommendedName>
</protein>
<reference evidence="4" key="2">
    <citation type="journal article" date="2021" name="PeerJ">
        <title>Extensive microbial diversity within the chicken gut microbiome revealed by metagenomics and culture.</title>
        <authorList>
            <person name="Gilroy R."/>
            <person name="Ravi A."/>
            <person name="Getino M."/>
            <person name="Pursley I."/>
            <person name="Horton D.L."/>
            <person name="Alikhan N.F."/>
            <person name="Baker D."/>
            <person name="Gharbi K."/>
            <person name="Hall N."/>
            <person name="Watson M."/>
            <person name="Adriaenssens E.M."/>
            <person name="Foster-Nyarko E."/>
            <person name="Jarju S."/>
            <person name="Secka A."/>
            <person name="Antonio M."/>
            <person name="Oren A."/>
            <person name="Chaudhuri R.R."/>
            <person name="La Ragione R."/>
            <person name="Hildebrand F."/>
            <person name="Pallen M.J."/>
        </authorList>
    </citation>
    <scope>NUCLEOTIDE SEQUENCE</scope>
    <source>
        <strain evidence="4">ChiHjej9B8-7071</strain>
    </source>
</reference>
<evidence type="ECO:0000313" key="4">
    <source>
        <dbReference type="EMBL" id="HIR09105.1"/>
    </source>
</evidence>
<dbReference type="EMBL" id="DVGD01000049">
    <property type="protein sequence ID" value="HIR09105.1"/>
    <property type="molecule type" value="Genomic_DNA"/>
</dbReference>
<name>A0A9D1A7I1_9FIRM</name>
<dbReference type="AlphaFoldDB" id="A0A9D1A7I1"/>
<sequence>MKQGKFYTKLILWIFLAAVLCYFGYAIFSAVYAPLTTVTAIEYEAGNGSYTTGYVVREETVVRSTYGITALVVSEGEKVSRGQVLATGYRDESAQARQEELEELEQQEKQLTYASSYSADTADQAVLDSEISAQLIDMSQYLARGDMNSVSDRTAALKGLIIRRMSTEAENAALDQQIADLRAQIAALQSDADYDTTVVAAGQSGYFSGTVDGYESVLTVDSLQTMTAQQLEALEPREVPDDAVGKLITDNTWYYVTVVPADQLAGVKTGDTAPVTFASQFYESIPMTVERLGQEEQGGRLLVLSCDKYIQNATLLRQQSADIVFTTYAGLRVPKEAIRVNENGSVGVYVLEGSNAVWKSVNILHDNGETYVVELDKSSVNNLWPGDEIIVTGRDLYDGKVVR</sequence>
<keyword evidence="2" id="KW-1133">Transmembrane helix</keyword>
<evidence type="ECO:0000313" key="5">
    <source>
        <dbReference type="Proteomes" id="UP000824258"/>
    </source>
</evidence>
<comment type="caution">
    <text evidence="4">The sequence shown here is derived from an EMBL/GenBank/DDBJ whole genome shotgun (WGS) entry which is preliminary data.</text>
</comment>
<gene>
    <name evidence="4" type="ORF">IAA70_01730</name>
</gene>
<feature type="coiled-coil region" evidence="1">
    <location>
        <begin position="164"/>
        <end position="191"/>
    </location>
</feature>
<keyword evidence="1" id="KW-0175">Coiled coil</keyword>
<evidence type="ECO:0000259" key="3">
    <source>
        <dbReference type="Pfam" id="PF26018"/>
    </source>
</evidence>
<accession>A0A9D1A7I1</accession>
<keyword evidence="2" id="KW-0812">Transmembrane</keyword>
<feature type="domain" description="RND related barrel-sandwich hybrid" evidence="3">
    <location>
        <begin position="60"/>
        <end position="237"/>
    </location>
</feature>
<proteinExistence type="predicted"/>
<organism evidence="4 5">
    <name type="scientific">Candidatus Avoscillospira stercoripullorum</name>
    <dbReference type="NCBI Taxonomy" id="2840709"/>
    <lineage>
        <taxon>Bacteria</taxon>
        <taxon>Bacillati</taxon>
        <taxon>Bacillota</taxon>
        <taxon>Clostridia</taxon>
        <taxon>Eubacteriales</taxon>
        <taxon>Oscillospiraceae</taxon>
        <taxon>Oscillospiraceae incertae sedis</taxon>
        <taxon>Candidatus Avoscillospira</taxon>
    </lineage>
</organism>
<keyword evidence="2" id="KW-0472">Membrane</keyword>
<reference evidence="4" key="1">
    <citation type="submission" date="2020-10" db="EMBL/GenBank/DDBJ databases">
        <authorList>
            <person name="Gilroy R."/>
        </authorList>
    </citation>
    <scope>NUCLEOTIDE SEQUENCE</scope>
    <source>
        <strain evidence="4">ChiHjej9B8-7071</strain>
    </source>
</reference>
<feature type="transmembrane region" description="Helical" evidence="2">
    <location>
        <begin position="12"/>
        <end position="33"/>
    </location>
</feature>
<dbReference type="Pfam" id="PF26018">
    <property type="entry name" value="BSH_RND_rel"/>
    <property type="match status" value="1"/>
</dbReference>
<dbReference type="Gene3D" id="2.40.420.20">
    <property type="match status" value="1"/>
</dbReference>